<proteinExistence type="predicted"/>
<gene>
    <name evidence="1" type="ORF">EYC84_011043</name>
</gene>
<evidence type="ECO:0000313" key="1">
    <source>
        <dbReference type="EMBL" id="KAA8565325.1"/>
    </source>
</evidence>
<sequence length="85" mass="9811">MIEKKGRVCPVCLCTNPMPVSDYVVNPEESRYLNESLIILYDQLARKGKFSGPIKPTHTPSRATQYEIITKECVDKHIRLEYLKN</sequence>
<keyword evidence="2" id="KW-1185">Reference proteome</keyword>
<dbReference type="EMBL" id="VICG01000014">
    <property type="protein sequence ID" value="KAA8565325.1"/>
    <property type="molecule type" value="Genomic_DNA"/>
</dbReference>
<dbReference type="AlphaFoldDB" id="A0A5M9JDN4"/>
<dbReference type="Proteomes" id="UP000322873">
    <property type="component" value="Unassembled WGS sequence"/>
</dbReference>
<protein>
    <submittedName>
        <fullName evidence="1">Uncharacterized protein</fullName>
    </submittedName>
</protein>
<reference evidence="1 2" key="1">
    <citation type="submission" date="2019-06" db="EMBL/GenBank/DDBJ databases">
        <title>Genome Sequence of the Brown Rot Fungal Pathogen Monilinia fructicola.</title>
        <authorList>
            <person name="De Miccolis Angelini R.M."/>
            <person name="Landi L."/>
            <person name="Abate D."/>
            <person name="Pollastro S."/>
            <person name="Romanazzi G."/>
            <person name="Faretra F."/>
        </authorList>
    </citation>
    <scope>NUCLEOTIDE SEQUENCE [LARGE SCALE GENOMIC DNA]</scope>
    <source>
        <strain evidence="1 2">Mfrc123</strain>
    </source>
</reference>
<accession>A0A5M9JDN4</accession>
<evidence type="ECO:0000313" key="2">
    <source>
        <dbReference type="Proteomes" id="UP000322873"/>
    </source>
</evidence>
<comment type="caution">
    <text evidence="1">The sequence shown here is derived from an EMBL/GenBank/DDBJ whole genome shotgun (WGS) entry which is preliminary data.</text>
</comment>
<name>A0A5M9JDN4_MONFR</name>
<organism evidence="1 2">
    <name type="scientific">Monilinia fructicola</name>
    <name type="common">Brown rot fungus</name>
    <name type="synonym">Ciboria fructicola</name>
    <dbReference type="NCBI Taxonomy" id="38448"/>
    <lineage>
        <taxon>Eukaryota</taxon>
        <taxon>Fungi</taxon>
        <taxon>Dikarya</taxon>
        <taxon>Ascomycota</taxon>
        <taxon>Pezizomycotina</taxon>
        <taxon>Leotiomycetes</taxon>
        <taxon>Helotiales</taxon>
        <taxon>Sclerotiniaceae</taxon>
        <taxon>Monilinia</taxon>
    </lineage>
</organism>